<evidence type="ECO:0000256" key="1">
    <source>
        <dbReference type="ARBA" id="ARBA00006484"/>
    </source>
</evidence>
<evidence type="ECO:0000313" key="5">
    <source>
        <dbReference type="Proteomes" id="UP000199656"/>
    </source>
</evidence>
<dbReference type="PRINTS" id="PR00081">
    <property type="entry name" value="GDHRDH"/>
</dbReference>
<dbReference type="EMBL" id="FNRL01000012">
    <property type="protein sequence ID" value="SEA66906.1"/>
    <property type="molecule type" value="Genomic_DNA"/>
</dbReference>
<dbReference type="InterPro" id="IPR036291">
    <property type="entry name" value="NAD(P)-bd_dom_sf"/>
</dbReference>
<dbReference type="PRINTS" id="PR00080">
    <property type="entry name" value="SDRFAMILY"/>
</dbReference>
<dbReference type="STRING" id="408074.SAMN05660909_02922"/>
<dbReference type="OrthoDB" id="658698at2"/>
<dbReference type="PROSITE" id="PS00061">
    <property type="entry name" value="ADH_SHORT"/>
    <property type="match status" value="1"/>
</dbReference>
<dbReference type="FunFam" id="3.40.50.720:FF:000047">
    <property type="entry name" value="NADP-dependent L-serine/L-allo-threonine dehydrogenase"/>
    <property type="match status" value="1"/>
</dbReference>
<name>A0A1H4D2Z0_9BACT</name>
<dbReference type="AlphaFoldDB" id="A0A1H4D2Z0"/>
<protein>
    <submittedName>
        <fullName evidence="4">NADP-dependent 3-hydroxy acid dehydrogenase YdfG</fullName>
    </submittedName>
</protein>
<dbReference type="InterPro" id="IPR020904">
    <property type="entry name" value="Sc_DH/Rdtase_CS"/>
</dbReference>
<keyword evidence="2" id="KW-0560">Oxidoreductase</keyword>
<organism evidence="4 5">
    <name type="scientific">Chitinophaga terrae</name>
    <name type="common">ex Kim and Jung 2007</name>
    <dbReference type="NCBI Taxonomy" id="408074"/>
    <lineage>
        <taxon>Bacteria</taxon>
        <taxon>Pseudomonadati</taxon>
        <taxon>Bacteroidota</taxon>
        <taxon>Chitinophagia</taxon>
        <taxon>Chitinophagales</taxon>
        <taxon>Chitinophagaceae</taxon>
        <taxon>Chitinophaga</taxon>
    </lineage>
</organism>
<dbReference type="Proteomes" id="UP000199656">
    <property type="component" value="Unassembled WGS sequence"/>
</dbReference>
<accession>A0A1H4D2Z0</accession>
<dbReference type="Gene3D" id="3.40.50.720">
    <property type="entry name" value="NAD(P)-binding Rossmann-like Domain"/>
    <property type="match status" value="1"/>
</dbReference>
<evidence type="ECO:0000313" key="4">
    <source>
        <dbReference type="EMBL" id="SEA66906.1"/>
    </source>
</evidence>
<reference evidence="5" key="1">
    <citation type="submission" date="2016-10" db="EMBL/GenBank/DDBJ databases">
        <authorList>
            <person name="Varghese N."/>
            <person name="Submissions S."/>
        </authorList>
    </citation>
    <scope>NUCLEOTIDE SEQUENCE [LARGE SCALE GENOMIC DNA]</scope>
    <source>
        <strain evidence="5">DSM 23920</strain>
    </source>
</reference>
<dbReference type="PANTHER" id="PTHR43115:SF4">
    <property type="entry name" value="DEHYDROGENASE_REDUCTASE SDR FAMILY MEMBER 11"/>
    <property type="match status" value="1"/>
</dbReference>
<evidence type="ECO:0000256" key="3">
    <source>
        <dbReference type="RuleBase" id="RU000363"/>
    </source>
</evidence>
<dbReference type="CDD" id="cd05233">
    <property type="entry name" value="SDR_c"/>
    <property type="match status" value="1"/>
</dbReference>
<dbReference type="PANTHER" id="PTHR43115">
    <property type="entry name" value="DEHYDROGENASE/REDUCTASE SDR FAMILY MEMBER 11"/>
    <property type="match status" value="1"/>
</dbReference>
<dbReference type="GO" id="GO:0016616">
    <property type="term" value="F:oxidoreductase activity, acting on the CH-OH group of donors, NAD or NADP as acceptor"/>
    <property type="evidence" value="ECO:0007669"/>
    <property type="project" value="UniProtKB-ARBA"/>
</dbReference>
<keyword evidence="5" id="KW-1185">Reference proteome</keyword>
<dbReference type="RefSeq" id="WP_089762665.1">
    <property type="nucleotide sequence ID" value="NZ_BKAT01000018.1"/>
</dbReference>
<dbReference type="SUPFAM" id="SSF51735">
    <property type="entry name" value="NAD(P)-binding Rossmann-fold domains"/>
    <property type="match status" value="1"/>
</dbReference>
<proteinExistence type="inferred from homology"/>
<dbReference type="InterPro" id="IPR002347">
    <property type="entry name" value="SDR_fam"/>
</dbReference>
<gene>
    <name evidence="4" type="ORF">SAMN05660909_02922</name>
</gene>
<comment type="similarity">
    <text evidence="1 3">Belongs to the short-chain dehydrogenases/reductases (SDR) family.</text>
</comment>
<sequence length="255" mass="27969">MSTSVSLLNYLPTSMEGKSILLTGGSAGIGRATAHLLAKQGARLIIVGQDPRHLEDTMVSLQQEAPSADVYPVNADLGTEEGIEEVFKVVDNHFNKLDILINNAAIAYNGLMSESREDWQKVVNINLLGYMSCARQAISRMQVHRRGHIIQVGSMSADVREKDSSVYVATKSAIQGFSESLRKEVNELGIKVTLIEPGAVGTDMQPIPPEEQEQQIDELKMLKADDIAAAILYALSQPTRCDVVEMKIRPHLQMI</sequence>
<evidence type="ECO:0000256" key="2">
    <source>
        <dbReference type="ARBA" id="ARBA00023002"/>
    </source>
</evidence>
<dbReference type="Pfam" id="PF00106">
    <property type="entry name" value="adh_short"/>
    <property type="match status" value="1"/>
</dbReference>